<name>A0AAV6RHR0_SOLSE</name>
<evidence type="ECO:0000313" key="2">
    <source>
        <dbReference type="Proteomes" id="UP000693946"/>
    </source>
</evidence>
<dbReference type="EMBL" id="JAGKHQ010000011">
    <property type="protein sequence ID" value="KAG7504790.1"/>
    <property type="molecule type" value="Genomic_DNA"/>
</dbReference>
<proteinExistence type="predicted"/>
<accession>A0AAV6RHR0</accession>
<sequence>MRSGIDRTNIDGVVPLSGESVFTQHGLRAVTAGAVASVVAMATDKTQQRLPECHLQTSGCRRHGTKTVRVYTEQDCINSVSNTT</sequence>
<reference evidence="1 2" key="1">
    <citation type="journal article" date="2021" name="Sci. Rep.">
        <title>Chromosome anchoring in Senegalese sole (Solea senegalensis) reveals sex-associated markers and genome rearrangements in flatfish.</title>
        <authorList>
            <person name="Guerrero-Cozar I."/>
            <person name="Gomez-Garrido J."/>
            <person name="Berbel C."/>
            <person name="Martinez-Blanch J.F."/>
            <person name="Alioto T."/>
            <person name="Claros M.G."/>
            <person name="Gagnaire P.A."/>
            <person name="Manchado M."/>
        </authorList>
    </citation>
    <scope>NUCLEOTIDE SEQUENCE [LARGE SCALE GENOMIC DNA]</scope>
    <source>
        <strain evidence="1">Sse05_10M</strain>
    </source>
</reference>
<dbReference type="Proteomes" id="UP000693946">
    <property type="component" value="Linkage Group LG19"/>
</dbReference>
<organism evidence="1 2">
    <name type="scientific">Solea senegalensis</name>
    <name type="common">Senegalese sole</name>
    <dbReference type="NCBI Taxonomy" id="28829"/>
    <lineage>
        <taxon>Eukaryota</taxon>
        <taxon>Metazoa</taxon>
        <taxon>Chordata</taxon>
        <taxon>Craniata</taxon>
        <taxon>Vertebrata</taxon>
        <taxon>Euteleostomi</taxon>
        <taxon>Actinopterygii</taxon>
        <taxon>Neopterygii</taxon>
        <taxon>Teleostei</taxon>
        <taxon>Neoteleostei</taxon>
        <taxon>Acanthomorphata</taxon>
        <taxon>Carangaria</taxon>
        <taxon>Pleuronectiformes</taxon>
        <taxon>Pleuronectoidei</taxon>
        <taxon>Soleidae</taxon>
        <taxon>Solea</taxon>
    </lineage>
</organism>
<evidence type="ECO:0000313" key="1">
    <source>
        <dbReference type="EMBL" id="KAG7504790.1"/>
    </source>
</evidence>
<comment type="caution">
    <text evidence="1">The sequence shown here is derived from an EMBL/GenBank/DDBJ whole genome shotgun (WGS) entry which is preliminary data.</text>
</comment>
<protein>
    <submittedName>
        <fullName evidence="1">Uncharacterized protein</fullName>
    </submittedName>
</protein>
<dbReference type="AlphaFoldDB" id="A0AAV6RHR0"/>
<gene>
    <name evidence="1" type="ORF">JOB18_017282</name>
</gene>
<keyword evidence="2" id="KW-1185">Reference proteome</keyword>